<proteinExistence type="predicted"/>
<evidence type="ECO:0000313" key="1">
    <source>
        <dbReference type="EMBL" id="GAI51393.1"/>
    </source>
</evidence>
<gene>
    <name evidence="1" type="ORF">S06H3_64229</name>
</gene>
<organism evidence="1">
    <name type="scientific">marine sediment metagenome</name>
    <dbReference type="NCBI Taxonomy" id="412755"/>
    <lineage>
        <taxon>unclassified sequences</taxon>
        <taxon>metagenomes</taxon>
        <taxon>ecological metagenomes</taxon>
    </lineage>
</organism>
<feature type="non-terminal residue" evidence="1">
    <location>
        <position position="106"/>
    </location>
</feature>
<sequence>MYWSGGTIEYDSSGGIGRWSANGDLIPCTNQLFTYAGSLIYSFCGTGTAIPATASIYCGGATAWKVCKIQKSDMVRFGESIIYGGTIYALTEDTDYVYCGGYTTRT</sequence>
<protein>
    <submittedName>
        <fullName evidence="1">Uncharacterized protein</fullName>
    </submittedName>
</protein>
<dbReference type="EMBL" id="BARV01042838">
    <property type="protein sequence ID" value="GAI51393.1"/>
    <property type="molecule type" value="Genomic_DNA"/>
</dbReference>
<reference evidence="1" key="1">
    <citation type="journal article" date="2014" name="Front. Microbiol.">
        <title>High frequency of phylogenetically diverse reductive dehalogenase-homologous genes in deep subseafloor sedimentary metagenomes.</title>
        <authorList>
            <person name="Kawai M."/>
            <person name="Futagami T."/>
            <person name="Toyoda A."/>
            <person name="Takaki Y."/>
            <person name="Nishi S."/>
            <person name="Hori S."/>
            <person name="Arai W."/>
            <person name="Tsubouchi T."/>
            <person name="Morono Y."/>
            <person name="Uchiyama I."/>
            <person name="Ito T."/>
            <person name="Fujiyama A."/>
            <person name="Inagaki F."/>
            <person name="Takami H."/>
        </authorList>
    </citation>
    <scope>NUCLEOTIDE SEQUENCE</scope>
    <source>
        <strain evidence="1">Expedition CK06-06</strain>
    </source>
</reference>
<dbReference type="AlphaFoldDB" id="X1P6A3"/>
<comment type="caution">
    <text evidence="1">The sequence shown here is derived from an EMBL/GenBank/DDBJ whole genome shotgun (WGS) entry which is preliminary data.</text>
</comment>
<name>X1P6A3_9ZZZZ</name>
<accession>X1P6A3</accession>